<protein>
    <recommendedName>
        <fullName evidence="3">Haloacid dehalogenase</fullName>
    </recommendedName>
</protein>
<reference evidence="1 2" key="1">
    <citation type="submission" date="2017-05" db="EMBL/GenBank/DDBJ databases">
        <title>Vagococcus spp. assemblies.</title>
        <authorList>
            <person name="Gulvik C.A."/>
        </authorList>
    </citation>
    <scope>NUCLEOTIDE SEQUENCE [LARGE SCALE GENOMIC DNA]</scope>
    <source>
        <strain evidence="1 2">SS1995</strain>
    </source>
</reference>
<evidence type="ECO:0000313" key="2">
    <source>
        <dbReference type="Proteomes" id="UP000287857"/>
    </source>
</evidence>
<dbReference type="Pfam" id="PF08282">
    <property type="entry name" value="Hydrolase_3"/>
    <property type="match status" value="1"/>
</dbReference>
<sequence length="280" mass="31185">MIKAVFFDIDGTLLSSESRILPSTIRAVEKLHQQGIICGIASGRGPSTIIDLTKGIPMDCYVLYNGQLVFSHTKGIYEHPFSKELLQKLAAFGDSEERQMSFGGRKRYYGSMSMRIGQRKLIKKLYQTLPKSISITELNKLLKQKNIVPKRETFFEQLPILSVPIYQCVLLSPESEQPRLEALFPECTFTRSNPYSVDIIEKGSSKLVGIKAAAEYYGIDTTEIAVFGDNWNDVEMLAGAGIGVAMGNAPDAVKEAADFVTLTNDYHGIDYALKELKIIR</sequence>
<dbReference type="GO" id="GO:0005829">
    <property type="term" value="C:cytosol"/>
    <property type="evidence" value="ECO:0007669"/>
    <property type="project" value="TreeGrafter"/>
</dbReference>
<organism evidence="1 2">
    <name type="scientific">Vagococcus vulneris</name>
    <dbReference type="NCBI Taxonomy" id="1977869"/>
    <lineage>
        <taxon>Bacteria</taxon>
        <taxon>Bacillati</taxon>
        <taxon>Bacillota</taxon>
        <taxon>Bacilli</taxon>
        <taxon>Lactobacillales</taxon>
        <taxon>Enterococcaceae</taxon>
        <taxon>Vagococcus</taxon>
    </lineage>
</organism>
<evidence type="ECO:0008006" key="3">
    <source>
        <dbReference type="Google" id="ProtNLM"/>
    </source>
</evidence>
<gene>
    <name evidence="1" type="ORF">CBF37_07040</name>
</gene>
<dbReference type="InterPro" id="IPR036412">
    <property type="entry name" value="HAD-like_sf"/>
</dbReference>
<dbReference type="PANTHER" id="PTHR10000">
    <property type="entry name" value="PHOSPHOSERINE PHOSPHATASE"/>
    <property type="match status" value="1"/>
</dbReference>
<dbReference type="OrthoDB" id="9810101at2"/>
<dbReference type="SFLD" id="SFLDS00003">
    <property type="entry name" value="Haloacid_Dehalogenase"/>
    <property type="match status" value="1"/>
</dbReference>
<dbReference type="Gene3D" id="3.30.1240.10">
    <property type="match status" value="1"/>
</dbReference>
<dbReference type="Gene3D" id="3.40.50.1000">
    <property type="entry name" value="HAD superfamily/HAD-like"/>
    <property type="match status" value="1"/>
</dbReference>
<dbReference type="InterPro" id="IPR023214">
    <property type="entry name" value="HAD_sf"/>
</dbReference>
<dbReference type="EMBL" id="NGJS01000008">
    <property type="protein sequence ID" value="RST98796.1"/>
    <property type="molecule type" value="Genomic_DNA"/>
</dbReference>
<comment type="caution">
    <text evidence="1">The sequence shown here is derived from an EMBL/GenBank/DDBJ whole genome shotgun (WGS) entry which is preliminary data.</text>
</comment>
<dbReference type="PANTHER" id="PTHR10000:SF25">
    <property type="entry name" value="PHOSPHATASE YKRA-RELATED"/>
    <property type="match status" value="1"/>
</dbReference>
<dbReference type="RefSeq" id="WP_125984052.1">
    <property type="nucleotide sequence ID" value="NZ_NGJS01000008.1"/>
</dbReference>
<keyword evidence="2" id="KW-1185">Reference proteome</keyword>
<dbReference type="PROSITE" id="PS01229">
    <property type="entry name" value="COF_2"/>
    <property type="match status" value="1"/>
</dbReference>
<dbReference type="GO" id="GO:0000287">
    <property type="term" value="F:magnesium ion binding"/>
    <property type="evidence" value="ECO:0007669"/>
    <property type="project" value="TreeGrafter"/>
</dbReference>
<dbReference type="GO" id="GO:0016791">
    <property type="term" value="F:phosphatase activity"/>
    <property type="evidence" value="ECO:0007669"/>
    <property type="project" value="UniProtKB-ARBA"/>
</dbReference>
<evidence type="ECO:0000313" key="1">
    <source>
        <dbReference type="EMBL" id="RST98796.1"/>
    </source>
</evidence>
<dbReference type="PROSITE" id="PS01228">
    <property type="entry name" value="COF_1"/>
    <property type="match status" value="1"/>
</dbReference>
<dbReference type="NCBIfam" id="TIGR01484">
    <property type="entry name" value="HAD-SF-IIB"/>
    <property type="match status" value="1"/>
</dbReference>
<dbReference type="AlphaFoldDB" id="A0A429ZY16"/>
<dbReference type="InterPro" id="IPR000150">
    <property type="entry name" value="Cof"/>
</dbReference>
<dbReference type="NCBIfam" id="TIGR00099">
    <property type="entry name" value="Cof-subfamily"/>
    <property type="match status" value="1"/>
</dbReference>
<dbReference type="InterPro" id="IPR006379">
    <property type="entry name" value="HAD-SF_hydro_IIB"/>
</dbReference>
<dbReference type="SFLD" id="SFLDG01140">
    <property type="entry name" value="C2.B:_Phosphomannomutase_and_P"/>
    <property type="match status" value="1"/>
</dbReference>
<name>A0A429ZY16_9ENTE</name>
<dbReference type="SUPFAM" id="SSF56784">
    <property type="entry name" value="HAD-like"/>
    <property type="match status" value="1"/>
</dbReference>
<proteinExistence type="predicted"/>
<dbReference type="Proteomes" id="UP000287857">
    <property type="component" value="Unassembled WGS sequence"/>
</dbReference>
<accession>A0A429ZY16</accession>